<dbReference type="Gene3D" id="3.40.50.720">
    <property type="entry name" value="NAD(P)-binding Rossmann-like Domain"/>
    <property type="match status" value="1"/>
</dbReference>
<dbReference type="AlphaFoldDB" id="A0A972VX91"/>
<protein>
    <submittedName>
        <fullName evidence="4">Mannitol dehydrogenase family protein</fullName>
    </submittedName>
</protein>
<dbReference type="InterPro" id="IPR036291">
    <property type="entry name" value="NAD(P)-bd_dom_sf"/>
</dbReference>
<name>A0A972VX91_9GAMM</name>
<dbReference type="Pfam" id="PF01232">
    <property type="entry name" value="Mannitol_dh"/>
    <property type="match status" value="1"/>
</dbReference>
<dbReference type="PANTHER" id="PTHR43362:SF1">
    <property type="entry name" value="MANNITOL DEHYDROGENASE 2-RELATED"/>
    <property type="match status" value="1"/>
</dbReference>
<feature type="domain" description="Mannitol dehydrogenase C-terminal" evidence="3">
    <location>
        <begin position="298"/>
        <end position="460"/>
    </location>
</feature>
<dbReference type="Gene3D" id="1.10.1040.10">
    <property type="entry name" value="N-(1-d-carboxylethyl)-l-norvaline Dehydrogenase, domain 2"/>
    <property type="match status" value="1"/>
</dbReference>
<evidence type="ECO:0000313" key="5">
    <source>
        <dbReference type="Proteomes" id="UP000754644"/>
    </source>
</evidence>
<sequence>MRPTHPANRLRPSLLSTLPTTVALPTYDHAQLKTGIVHLGVGAFHRGHQAWYTEAVLNAKGGAWGILGVSLRSDQVQQQLRPQSGLYTLVQRHGASVTRQIIGAIQDVLSVPADNDLIIEAIAATDTHIVSLTITEKGYCYDQANHSLAENHPDIVFDLQQVTDEPLTPRPRTAIGFIVAGLRRRRLAAHGGLTLLSCDNLPGNGSILKTVVLDFARHLDPELSHWILTHLSFPNSVVDRMVPATTASDLAELNQDLGVNDQAAVFTETFSQWIIEDQFCAGRPEWELGGAVFVDNATPFEQAKLRLLNGSHSLIAYLGQLSGYPYVHQVINDEVFAELVDRYMSEVCPSLQMPAEFNLPNYRRQLLDRFANSALNHRTAQIAEDGSQKIRQRWLETVLADNPKDFKIHALALAGWAGFLRQVRDDGEHYDIIDPAADGLTEVVRDHQDAPISKLLSHIGLNEWAAQRPNFVALADQYFRLIQTQGSRATASAVLAGDL</sequence>
<dbReference type="InterPro" id="IPR000669">
    <property type="entry name" value="Mannitol_DH"/>
</dbReference>
<dbReference type="Pfam" id="PF08125">
    <property type="entry name" value="Mannitol_dh_C"/>
    <property type="match status" value="1"/>
</dbReference>
<dbReference type="SUPFAM" id="SSF51735">
    <property type="entry name" value="NAD(P)-binding Rossmann-fold domains"/>
    <property type="match status" value="1"/>
</dbReference>
<dbReference type="PANTHER" id="PTHR43362">
    <property type="entry name" value="MANNITOL DEHYDROGENASE DSF1-RELATED"/>
    <property type="match status" value="1"/>
</dbReference>
<dbReference type="Proteomes" id="UP000754644">
    <property type="component" value="Unassembled WGS sequence"/>
</dbReference>
<feature type="domain" description="Mannitol dehydrogenase N-terminal" evidence="2">
    <location>
        <begin position="35"/>
        <end position="287"/>
    </location>
</feature>
<evidence type="ECO:0000259" key="2">
    <source>
        <dbReference type="Pfam" id="PF01232"/>
    </source>
</evidence>
<dbReference type="InterPro" id="IPR013131">
    <property type="entry name" value="Mannitol_DH_N"/>
</dbReference>
<dbReference type="SUPFAM" id="SSF48179">
    <property type="entry name" value="6-phosphogluconate dehydrogenase C-terminal domain-like"/>
    <property type="match status" value="1"/>
</dbReference>
<dbReference type="EMBL" id="JABMOJ010000099">
    <property type="protein sequence ID" value="NQV64267.1"/>
    <property type="molecule type" value="Genomic_DNA"/>
</dbReference>
<evidence type="ECO:0000313" key="4">
    <source>
        <dbReference type="EMBL" id="NQV64267.1"/>
    </source>
</evidence>
<evidence type="ECO:0000259" key="3">
    <source>
        <dbReference type="Pfam" id="PF08125"/>
    </source>
</evidence>
<dbReference type="GO" id="GO:0016616">
    <property type="term" value="F:oxidoreductase activity, acting on the CH-OH group of donors, NAD or NADP as acceptor"/>
    <property type="evidence" value="ECO:0007669"/>
    <property type="project" value="TreeGrafter"/>
</dbReference>
<dbReference type="InterPro" id="IPR008927">
    <property type="entry name" value="6-PGluconate_DH-like_C_sf"/>
</dbReference>
<gene>
    <name evidence="4" type="ORF">HQ497_02780</name>
</gene>
<dbReference type="InterPro" id="IPR013328">
    <property type="entry name" value="6PGD_dom2"/>
</dbReference>
<dbReference type="InterPro" id="IPR013118">
    <property type="entry name" value="Mannitol_DH_C"/>
</dbReference>
<evidence type="ECO:0000256" key="1">
    <source>
        <dbReference type="ARBA" id="ARBA00023002"/>
    </source>
</evidence>
<keyword evidence="1" id="KW-0560">Oxidoreductase</keyword>
<dbReference type="PRINTS" id="PR00084">
    <property type="entry name" value="MTLDHDRGNASE"/>
</dbReference>
<dbReference type="InterPro" id="IPR050988">
    <property type="entry name" value="Mannitol_DH/Oxidoreductase"/>
</dbReference>
<comment type="caution">
    <text evidence="4">The sequence shown here is derived from an EMBL/GenBank/DDBJ whole genome shotgun (WGS) entry which is preliminary data.</text>
</comment>
<accession>A0A972VX91</accession>
<proteinExistence type="predicted"/>
<organism evidence="4 5">
    <name type="scientific">SAR86 cluster bacterium</name>
    <dbReference type="NCBI Taxonomy" id="2030880"/>
    <lineage>
        <taxon>Bacteria</taxon>
        <taxon>Pseudomonadati</taxon>
        <taxon>Pseudomonadota</taxon>
        <taxon>Gammaproteobacteria</taxon>
        <taxon>SAR86 cluster</taxon>
    </lineage>
</organism>
<reference evidence="4" key="1">
    <citation type="submission" date="2020-05" db="EMBL/GenBank/DDBJ databases">
        <title>Sulfur intermediates as new biogeochemical hubs in an aquatic model microbial ecosystem.</title>
        <authorList>
            <person name="Vigneron A."/>
        </authorList>
    </citation>
    <scope>NUCLEOTIDE SEQUENCE</scope>
    <source>
        <strain evidence="4">Bin.250</strain>
    </source>
</reference>